<sequence>MSAGGTSGDGAASPAGPRGLAWLWALVAGAVLTQTALNLARPVTSYHLLALGASDVAVGLATAAYALLPLLGALWLGRVTDRAPSAVPVVAAGALVLAAGGAGLALARNVAGVVAASAVLGLGHLAFTIAGQAAIARRAAAARLDAGFGWFTAAYSVGQMLGPLLGGRLVAGGGGAAPEVTAAALWWSVGIAAAGVVPVLITPQARRRPPRPSANDAGPAVSRAGTPRAGAILARPGVRSAMGASLALLVVLDILTAFLPLVGERHGVGAGWVGVLLALRGAGSLVSRALLPVVRRRFSRELLLRIALLVSAAALAVVPSAVARPGLLPLAGAAMVVGGLTLGLGQPLTMSLISDAVPRSWRSTALAVRLMGNRLGQVVLPAAAGLVAAPLGPGAAVWCACGVLAVSGVERVVRDRRRP</sequence>
<evidence type="ECO:0000256" key="2">
    <source>
        <dbReference type="ARBA" id="ARBA00022692"/>
    </source>
</evidence>
<keyword evidence="4" id="KW-0472">Membrane</keyword>
<dbReference type="Gene3D" id="1.20.1250.20">
    <property type="entry name" value="MFS general substrate transporter like domains"/>
    <property type="match status" value="1"/>
</dbReference>
<dbReference type="GO" id="GO:0022857">
    <property type="term" value="F:transmembrane transporter activity"/>
    <property type="evidence" value="ECO:0007669"/>
    <property type="project" value="InterPro"/>
</dbReference>
<evidence type="ECO:0000313" key="7">
    <source>
        <dbReference type="Proteomes" id="UP000560081"/>
    </source>
</evidence>
<gene>
    <name evidence="6" type="ORF">BJ976_000280</name>
</gene>
<keyword evidence="2" id="KW-0812">Transmembrane</keyword>
<dbReference type="AlphaFoldDB" id="A0A4Y8X3Y3"/>
<dbReference type="OrthoDB" id="4612864at2"/>
<keyword evidence="3" id="KW-1133">Transmembrane helix</keyword>
<reference evidence="6 7" key="1">
    <citation type="submission" date="2020-08" db="EMBL/GenBank/DDBJ databases">
        <title>Sequencing the genomes of 1000 actinobacteria strains.</title>
        <authorList>
            <person name="Klenk H.-P."/>
        </authorList>
    </citation>
    <scope>NUCLEOTIDE SEQUENCE [LARGE SCALE GENOMIC DNA]</scope>
    <source>
        <strain evidence="6 7">DSM 19079</strain>
    </source>
</reference>
<dbReference type="SUPFAM" id="SSF103473">
    <property type="entry name" value="MFS general substrate transporter"/>
    <property type="match status" value="1"/>
</dbReference>
<evidence type="ECO:0000259" key="5">
    <source>
        <dbReference type="PROSITE" id="PS50850"/>
    </source>
</evidence>
<protein>
    <submittedName>
        <fullName evidence="6">MFS family permease</fullName>
    </submittedName>
</protein>
<dbReference type="PANTHER" id="PTHR23526:SF4">
    <property type="entry name" value="INTEGRAL MEMBRANE TRANSPORT PROTEIN"/>
    <property type="match status" value="1"/>
</dbReference>
<dbReference type="PROSITE" id="PS50850">
    <property type="entry name" value="MFS"/>
    <property type="match status" value="1"/>
</dbReference>
<accession>A0A4Y8X3Y3</accession>
<dbReference type="Pfam" id="PF07690">
    <property type="entry name" value="MFS_1"/>
    <property type="match status" value="1"/>
</dbReference>
<evidence type="ECO:0000256" key="4">
    <source>
        <dbReference type="ARBA" id="ARBA00023136"/>
    </source>
</evidence>
<dbReference type="InterPro" id="IPR011701">
    <property type="entry name" value="MFS"/>
</dbReference>
<name>A0A4Y8X3Y3_9MICC</name>
<dbReference type="Proteomes" id="UP000560081">
    <property type="component" value="Unassembled WGS sequence"/>
</dbReference>
<proteinExistence type="predicted"/>
<evidence type="ECO:0000313" key="6">
    <source>
        <dbReference type="EMBL" id="MBB4881929.1"/>
    </source>
</evidence>
<dbReference type="InterPro" id="IPR036259">
    <property type="entry name" value="MFS_trans_sf"/>
</dbReference>
<feature type="domain" description="Major facilitator superfamily (MFS) profile" evidence="5">
    <location>
        <begin position="22"/>
        <end position="417"/>
    </location>
</feature>
<dbReference type="EMBL" id="JACHMC010000001">
    <property type="protein sequence ID" value="MBB4881929.1"/>
    <property type="molecule type" value="Genomic_DNA"/>
</dbReference>
<dbReference type="InterPro" id="IPR052528">
    <property type="entry name" value="Sugar_transport-like"/>
</dbReference>
<evidence type="ECO:0000256" key="3">
    <source>
        <dbReference type="ARBA" id="ARBA00022989"/>
    </source>
</evidence>
<evidence type="ECO:0000256" key="1">
    <source>
        <dbReference type="ARBA" id="ARBA00004651"/>
    </source>
</evidence>
<organism evidence="6 7">
    <name type="scientific">Micrococcus flavus</name>
    <dbReference type="NCBI Taxonomy" id="384602"/>
    <lineage>
        <taxon>Bacteria</taxon>
        <taxon>Bacillati</taxon>
        <taxon>Actinomycetota</taxon>
        <taxon>Actinomycetes</taxon>
        <taxon>Micrococcales</taxon>
        <taxon>Micrococcaceae</taxon>
        <taxon>Micrococcus</taxon>
    </lineage>
</organism>
<dbReference type="PRINTS" id="PR01035">
    <property type="entry name" value="TCRTETA"/>
</dbReference>
<comment type="subcellular location">
    <subcellularLocation>
        <location evidence="1">Cell membrane</location>
        <topology evidence="1">Multi-pass membrane protein</topology>
    </subcellularLocation>
</comment>
<keyword evidence="7" id="KW-1185">Reference proteome</keyword>
<dbReference type="PANTHER" id="PTHR23526">
    <property type="entry name" value="INTEGRAL MEMBRANE TRANSPORT PROTEIN-RELATED"/>
    <property type="match status" value="1"/>
</dbReference>
<dbReference type="GO" id="GO:0005886">
    <property type="term" value="C:plasma membrane"/>
    <property type="evidence" value="ECO:0007669"/>
    <property type="project" value="UniProtKB-SubCell"/>
</dbReference>
<dbReference type="InterPro" id="IPR001958">
    <property type="entry name" value="Tet-R_TetA/multi-R_MdtG-like"/>
</dbReference>
<dbReference type="RefSeq" id="WP_135029251.1">
    <property type="nucleotide sequence ID" value="NZ_BMLA01000003.1"/>
</dbReference>
<comment type="caution">
    <text evidence="6">The sequence shown here is derived from an EMBL/GenBank/DDBJ whole genome shotgun (WGS) entry which is preliminary data.</text>
</comment>
<dbReference type="InterPro" id="IPR020846">
    <property type="entry name" value="MFS_dom"/>
</dbReference>